<dbReference type="eggNOG" id="COG1032">
    <property type="taxonomic scope" value="Bacteria"/>
</dbReference>
<gene>
    <name evidence="7" type="ordered locus">Desaci_1394</name>
</gene>
<evidence type="ECO:0000256" key="5">
    <source>
        <dbReference type="ARBA" id="ARBA00023014"/>
    </source>
</evidence>
<keyword evidence="2" id="KW-0949">S-adenosyl-L-methionine</keyword>
<evidence type="ECO:0000259" key="6">
    <source>
        <dbReference type="PROSITE" id="PS51918"/>
    </source>
</evidence>
<dbReference type="AlphaFoldDB" id="I4D3P3"/>
<keyword evidence="3" id="KW-0479">Metal-binding</keyword>
<keyword evidence="8" id="KW-1185">Reference proteome</keyword>
<dbReference type="SFLD" id="SFLDS00029">
    <property type="entry name" value="Radical_SAM"/>
    <property type="match status" value="1"/>
</dbReference>
<dbReference type="PROSITE" id="PS51918">
    <property type="entry name" value="RADICAL_SAM"/>
    <property type="match status" value="1"/>
</dbReference>
<dbReference type="EMBL" id="CP003639">
    <property type="protein sequence ID" value="AFM40417.1"/>
    <property type="molecule type" value="Genomic_DNA"/>
</dbReference>
<dbReference type="GO" id="GO:0046872">
    <property type="term" value="F:metal ion binding"/>
    <property type="evidence" value="ECO:0007669"/>
    <property type="project" value="UniProtKB-KW"/>
</dbReference>
<dbReference type="Gene3D" id="3.40.50.280">
    <property type="entry name" value="Cobalamin-binding domain"/>
    <property type="match status" value="1"/>
</dbReference>
<protein>
    <submittedName>
        <fullName evidence="7">Fe-S oxidoreductase</fullName>
    </submittedName>
</protein>
<evidence type="ECO:0000313" key="7">
    <source>
        <dbReference type="EMBL" id="AFM40417.1"/>
    </source>
</evidence>
<dbReference type="InterPro" id="IPR023404">
    <property type="entry name" value="rSAM_horseshoe"/>
</dbReference>
<feature type="domain" description="Radical SAM core" evidence="6">
    <location>
        <begin position="293"/>
        <end position="527"/>
    </location>
</feature>
<dbReference type="GO" id="GO:0005829">
    <property type="term" value="C:cytosol"/>
    <property type="evidence" value="ECO:0007669"/>
    <property type="project" value="TreeGrafter"/>
</dbReference>
<keyword evidence="4" id="KW-0408">Iron</keyword>
<reference evidence="7 8" key="1">
    <citation type="journal article" date="2012" name="J. Bacteriol.">
        <title>Complete genome sequences of Desulfosporosinus orientis DSM765T, Desulfosporosinus youngiae DSM17734T, Desulfosporosinus meridiei DSM13257T, and Desulfosporosinus acidiphilus DSM22704T.</title>
        <authorList>
            <person name="Pester M."/>
            <person name="Brambilla E."/>
            <person name="Alazard D."/>
            <person name="Rattei T."/>
            <person name="Weinmaier T."/>
            <person name="Han J."/>
            <person name="Lucas S."/>
            <person name="Lapidus A."/>
            <person name="Cheng J.F."/>
            <person name="Goodwin L."/>
            <person name="Pitluck S."/>
            <person name="Peters L."/>
            <person name="Ovchinnikova G."/>
            <person name="Teshima H."/>
            <person name="Detter J.C."/>
            <person name="Han C.S."/>
            <person name="Tapia R."/>
            <person name="Land M.L."/>
            <person name="Hauser L."/>
            <person name="Kyrpides N.C."/>
            <person name="Ivanova N.N."/>
            <person name="Pagani I."/>
            <person name="Huntmann M."/>
            <person name="Wei C.L."/>
            <person name="Davenport K.W."/>
            <person name="Daligault H."/>
            <person name="Chain P.S."/>
            <person name="Chen A."/>
            <person name="Mavromatis K."/>
            <person name="Markowitz V."/>
            <person name="Szeto E."/>
            <person name="Mikhailova N."/>
            <person name="Pati A."/>
            <person name="Wagner M."/>
            <person name="Woyke T."/>
            <person name="Ollivier B."/>
            <person name="Klenk H.P."/>
            <person name="Spring S."/>
            <person name="Loy A."/>
        </authorList>
    </citation>
    <scope>NUCLEOTIDE SEQUENCE [LARGE SCALE GENOMIC DNA]</scope>
    <source>
        <strain evidence="8">DSM 22704 / JCM 16185 / SJ4</strain>
    </source>
</reference>
<dbReference type="InterPro" id="IPR007197">
    <property type="entry name" value="rSAM"/>
</dbReference>
<dbReference type="SUPFAM" id="SSF102114">
    <property type="entry name" value="Radical SAM enzymes"/>
    <property type="match status" value="1"/>
</dbReference>
<evidence type="ECO:0000256" key="2">
    <source>
        <dbReference type="ARBA" id="ARBA00022691"/>
    </source>
</evidence>
<dbReference type="RefSeq" id="WP_014826424.1">
    <property type="nucleotide sequence ID" value="NC_018068.1"/>
</dbReference>
<dbReference type="HOGENOM" id="CLU_369986_0_0_9"/>
<dbReference type="SFLD" id="SFLDG01082">
    <property type="entry name" value="B12-binding_domain_containing"/>
    <property type="match status" value="1"/>
</dbReference>
<proteinExistence type="predicted"/>
<evidence type="ECO:0000256" key="1">
    <source>
        <dbReference type="ARBA" id="ARBA00001966"/>
    </source>
</evidence>
<keyword evidence="5" id="KW-0411">Iron-sulfur</keyword>
<evidence type="ECO:0000256" key="3">
    <source>
        <dbReference type="ARBA" id="ARBA00022723"/>
    </source>
</evidence>
<dbReference type="Pfam" id="PF04055">
    <property type="entry name" value="Radical_SAM"/>
    <property type="match status" value="1"/>
</dbReference>
<dbReference type="GO" id="GO:0051536">
    <property type="term" value="F:iron-sulfur cluster binding"/>
    <property type="evidence" value="ECO:0007669"/>
    <property type="project" value="UniProtKB-KW"/>
</dbReference>
<sequence>MKTLLVFPPGWHPNGPYLALPILKSFLKNERGISADIRDLNIEYFDHIFSKNYIKQCYDKIKAENRMNDILKLVRESTLLIEKAKEISKSQKFFNSNDRKFAVNTIANALYVINEAFEGQDLSFKNIDLYHSRYSSEEVMKSTVDKRHNPYINFYEKGIIQEINLLKYKFVGISISGNSQIIPAITLARLIKKLCPSVTHISLGGNYITRMALRFGETHPFFEFVDSILVYDGEISIGDLIESVKDNKTFENINNLYFVHKTSNLIIKNTIVETDYINIYTPDFDGFPLDKYFVPELILPIYSSRSCFSNCAFCTVPKATSGKYRSFKVDKVFSIMRELKAKYGVSIFCFVDETLNLKNMEKLCQMIINEQEEIYWYGETRFSPNISELLCEKLYKGGCRQIQFGLESYCQRVLDKMKKNVKIEWIEPSIRNLYKAHIPVHLFFFTGFPTETSEEALTTYAFTRRMLAESREEYHVPTSTYGFGQFGLEIGSDVWFNPGDYFVEVKPVSGLQDLKLNVDYTAKVGLTQEQSELLVNKQKGNYPIFSRLAFPLPKEVVLSEKVSVMDAIYKTSSTEDYYKVKYSHNYINSLEHCHIELTEHTYIVEIGNNIIFYNVPNRKTYSAPIAQISMSDMIRNGETISAMKNKWSEEDINSYVSDLVYYGLIKIRESAEPYTDTIDEHRIGIVEDVMWDYDDQFDMYICMNPHSNSLVRLSKVSKTLLSLFADSKHLSEIVLVLQDNNIRISESAIRLLVTKCLKEEILYLIK</sequence>
<dbReference type="Gene3D" id="3.80.30.20">
    <property type="entry name" value="tm_1862 like domain"/>
    <property type="match status" value="1"/>
</dbReference>
<organism evidence="7 8">
    <name type="scientific">Desulfosporosinus acidiphilus (strain DSM 22704 / JCM 16185 / SJ4)</name>
    <dbReference type="NCBI Taxonomy" id="646529"/>
    <lineage>
        <taxon>Bacteria</taxon>
        <taxon>Bacillati</taxon>
        <taxon>Bacillota</taxon>
        <taxon>Clostridia</taxon>
        <taxon>Eubacteriales</taxon>
        <taxon>Desulfitobacteriaceae</taxon>
        <taxon>Desulfosporosinus</taxon>
    </lineage>
</organism>
<dbReference type="InterPro" id="IPR006638">
    <property type="entry name" value="Elp3/MiaA/NifB-like_rSAM"/>
</dbReference>
<dbReference type="SMART" id="SM00729">
    <property type="entry name" value="Elp3"/>
    <property type="match status" value="1"/>
</dbReference>
<accession>I4D3P3</accession>
<dbReference type="InterPro" id="IPR051198">
    <property type="entry name" value="BchE-like"/>
</dbReference>
<dbReference type="PANTHER" id="PTHR43409:SF7">
    <property type="entry name" value="BLL1977 PROTEIN"/>
    <property type="match status" value="1"/>
</dbReference>
<dbReference type="Proteomes" id="UP000002892">
    <property type="component" value="Chromosome"/>
</dbReference>
<dbReference type="InterPro" id="IPR058240">
    <property type="entry name" value="rSAM_sf"/>
</dbReference>
<dbReference type="KEGG" id="dai:Desaci_1394"/>
<name>I4D3P3_DESAJ</name>
<dbReference type="PANTHER" id="PTHR43409">
    <property type="entry name" value="ANAEROBIC MAGNESIUM-PROTOPORPHYRIN IX MONOMETHYL ESTER CYCLASE-RELATED"/>
    <property type="match status" value="1"/>
</dbReference>
<dbReference type="STRING" id="646529.Desaci_1394"/>
<comment type="cofactor">
    <cofactor evidence="1">
        <name>[4Fe-4S] cluster</name>
        <dbReference type="ChEBI" id="CHEBI:49883"/>
    </cofactor>
</comment>
<dbReference type="GO" id="GO:0003824">
    <property type="term" value="F:catalytic activity"/>
    <property type="evidence" value="ECO:0007669"/>
    <property type="project" value="InterPro"/>
</dbReference>
<evidence type="ECO:0000313" key="8">
    <source>
        <dbReference type="Proteomes" id="UP000002892"/>
    </source>
</evidence>
<evidence type="ECO:0000256" key="4">
    <source>
        <dbReference type="ARBA" id="ARBA00023004"/>
    </source>
</evidence>